<feature type="active site" description="Proton donor" evidence="18">
    <location>
        <position position="503"/>
    </location>
</feature>
<evidence type="ECO:0000256" key="6">
    <source>
        <dbReference type="ARBA" id="ARBA00012232"/>
    </source>
</evidence>
<keyword evidence="11 17" id="KW-0808">Transferase</keyword>
<dbReference type="GO" id="GO:0005737">
    <property type="term" value="C:cytoplasm"/>
    <property type="evidence" value="ECO:0007669"/>
    <property type="project" value="UniProtKB-SubCell"/>
</dbReference>
<feature type="binding site" evidence="19">
    <location>
        <position position="297"/>
    </location>
    <ligand>
        <name>phosphoenolpyruvate</name>
        <dbReference type="ChEBI" id="CHEBI:58702"/>
    </ligand>
</feature>
<dbReference type="InterPro" id="IPR008731">
    <property type="entry name" value="PTS_EIN"/>
</dbReference>
<keyword evidence="25" id="KW-1185">Reference proteome</keyword>
<keyword evidence="10 17" id="KW-0762">Sugar transport</keyword>
<evidence type="ECO:0000256" key="10">
    <source>
        <dbReference type="ARBA" id="ARBA00022597"/>
    </source>
</evidence>
<dbReference type="Pfam" id="PF02896">
    <property type="entry name" value="PEP-utilizers_C"/>
    <property type="match status" value="1"/>
</dbReference>
<dbReference type="OrthoDB" id="9765468at2"/>
<keyword evidence="12 17" id="KW-0598">Phosphotransferase system</keyword>
<dbReference type="Gene3D" id="3.50.30.10">
    <property type="entry name" value="Phosphohistidine domain"/>
    <property type="match status" value="1"/>
</dbReference>
<dbReference type="InterPro" id="IPR008279">
    <property type="entry name" value="PEP-util_enz_mobile_dom"/>
</dbReference>
<evidence type="ECO:0000256" key="15">
    <source>
        <dbReference type="ARBA" id="ARBA00022842"/>
    </source>
</evidence>
<dbReference type="InterPro" id="IPR050499">
    <property type="entry name" value="PEP-utilizing_PTS_enzyme"/>
</dbReference>
<dbReference type="Proteomes" id="UP000198855">
    <property type="component" value="Unassembled WGS sequence"/>
</dbReference>
<feature type="binding site" evidence="20">
    <location>
        <position position="456"/>
    </location>
    <ligand>
        <name>Mg(2+)</name>
        <dbReference type="ChEBI" id="CHEBI:18420"/>
    </ligand>
</feature>
<evidence type="ECO:0000256" key="7">
    <source>
        <dbReference type="ARBA" id="ARBA00016544"/>
    </source>
</evidence>
<dbReference type="GO" id="GO:0016301">
    <property type="term" value="F:kinase activity"/>
    <property type="evidence" value="ECO:0007669"/>
    <property type="project" value="UniProtKB-KW"/>
</dbReference>
<evidence type="ECO:0000313" key="24">
    <source>
        <dbReference type="EMBL" id="SFD61288.1"/>
    </source>
</evidence>
<gene>
    <name evidence="24" type="ORF">SAMN05216378_0651</name>
</gene>
<dbReference type="InterPro" id="IPR006318">
    <property type="entry name" value="PTS_EI-like"/>
</dbReference>
<feature type="binding site" evidence="19">
    <location>
        <position position="333"/>
    </location>
    <ligand>
        <name>phosphoenolpyruvate</name>
        <dbReference type="ChEBI" id="CHEBI:58702"/>
    </ligand>
</feature>
<dbReference type="NCBIfam" id="TIGR01417">
    <property type="entry name" value="PTS_I_fam"/>
    <property type="match status" value="1"/>
</dbReference>
<keyword evidence="15 17" id="KW-0460">Magnesium</keyword>
<evidence type="ECO:0000256" key="17">
    <source>
        <dbReference type="PIRNR" id="PIRNR000732"/>
    </source>
</evidence>
<comment type="similarity">
    <text evidence="5 17">Belongs to the PEP-utilizing enzyme family.</text>
</comment>
<dbReference type="SUPFAM" id="SSF47831">
    <property type="entry name" value="Enzyme I of the PEP:sugar phosphotransferase system HPr-binding (sub)domain"/>
    <property type="match status" value="1"/>
</dbReference>
<dbReference type="GO" id="GO:0009401">
    <property type="term" value="P:phosphoenolpyruvate-dependent sugar phosphotransferase system"/>
    <property type="evidence" value="ECO:0007669"/>
    <property type="project" value="UniProtKB-KW"/>
</dbReference>
<name>A0A1I1TVL9_9BACL</name>
<evidence type="ECO:0000256" key="1">
    <source>
        <dbReference type="ARBA" id="ARBA00000683"/>
    </source>
</evidence>
<comment type="catalytic activity">
    <reaction evidence="1 17">
        <text>L-histidyl-[protein] + phosphoenolpyruvate = N(pros)-phospho-L-histidyl-[protein] + pyruvate</text>
        <dbReference type="Rhea" id="RHEA:23880"/>
        <dbReference type="Rhea" id="RHEA-COMP:9745"/>
        <dbReference type="Rhea" id="RHEA-COMP:9746"/>
        <dbReference type="ChEBI" id="CHEBI:15361"/>
        <dbReference type="ChEBI" id="CHEBI:29979"/>
        <dbReference type="ChEBI" id="CHEBI:58702"/>
        <dbReference type="ChEBI" id="CHEBI:64837"/>
        <dbReference type="EC" id="2.7.3.9"/>
    </reaction>
</comment>
<comment type="subcellular location">
    <subcellularLocation>
        <location evidence="4 17">Cytoplasm</location>
    </subcellularLocation>
</comment>
<feature type="domain" description="PEP-utilising enzyme C-terminal" evidence="22">
    <location>
        <begin position="260"/>
        <end position="540"/>
    </location>
</feature>
<dbReference type="GO" id="GO:0008965">
    <property type="term" value="F:phosphoenolpyruvate-protein phosphotransferase activity"/>
    <property type="evidence" value="ECO:0007669"/>
    <property type="project" value="UniProtKB-EC"/>
</dbReference>
<dbReference type="Gene3D" id="1.10.274.10">
    <property type="entry name" value="PtsI, HPr-binding domain"/>
    <property type="match status" value="1"/>
</dbReference>
<reference evidence="25" key="1">
    <citation type="submission" date="2016-10" db="EMBL/GenBank/DDBJ databases">
        <authorList>
            <person name="Varghese N."/>
            <person name="Submissions S."/>
        </authorList>
    </citation>
    <scope>NUCLEOTIDE SEQUENCE [LARGE SCALE GENOMIC DNA]</scope>
    <source>
        <strain evidence="25">CGMCC 1.10784</strain>
    </source>
</reference>
<proteinExistence type="inferred from homology"/>
<dbReference type="PIRSF" id="PIRSF000732">
    <property type="entry name" value="PTS_enzyme_I"/>
    <property type="match status" value="1"/>
</dbReference>
<evidence type="ECO:0000256" key="3">
    <source>
        <dbReference type="ARBA" id="ARBA00002728"/>
    </source>
</evidence>
<comment type="cofactor">
    <cofactor evidence="2 17 20">
        <name>Mg(2+)</name>
        <dbReference type="ChEBI" id="CHEBI:18420"/>
    </cofactor>
</comment>
<feature type="domain" description="PEP-utilising enzyme mobile" evidence="21">
    <location>
        <begin position="155"/>
        <end position="226"/>
    </location>
</feature>
<evidence type="ECO:0000256" key="11">
    <source>
        <dbReference type="ARBA" id="ARBA00022679"/>
    </source>
</evidence>
<dbReference type="PRINTS" id="PR01736">
    <property type="entry name" value="PHPHTRNFRASE"/>
</dbReference>
<dbReference type="STRING" id="1045775.SAMN05216378_0651"/>
<dbReference type="InterPro" id="IPR036618">
    <property type="entry name" value="PtsI_HPr-bd_sf"/>
</dbReference>
<evidence type="ECO:0000259" key="21">
    <source>
        <dbReference type="Pfam" id="PF00391"/>
    </source>
</evidence>
<dbReference type="InterPro" id="IPR015813">
    <property type="entry name" value="Pyrv/PenolPyrv_kinase-like_dom"/>
</dbReference>
<dbReference type="RefSeq" id="WP_091180925.1">
    <property type="nucleotide sequence ID" value="NZ_FOMT01000001.1"/>
</dbReference>
<keyword evidence="8 17" id="KW-0813">Transport</keyword>
<dbReference type="InterPro" id="IPR023151">
    <property type="entry name" value="PEP_util_CS"/>
</dbReference>
<dbReference type="InterPro" id="IPR000121">
    <property type="entry name" value="PEP_util_C"/>
</dbReference>
<dbReference type="Pfam" id="PF00391">
    <property type="entry name" value="PEP-utilizers"/>
    <property type="match status" value="1"/>
</dbReference>
<dbReference type="InterPro" id="IPR036637">
    <property type="entry name" value="Phosphohistidine_dom_sf"/>
</dbReference>
<dbReference type="EMBL" id="FOMT01000001">
    <property type="protein sequence ID" value="SFD61288.1"/>
    <property type="molecule type" value="Genomic_DNA"/>
</dbReference>
<feature type="domain" description="Phosphotransferase system enzyme I N-terminal" evidence="23">
    <location>
        <begin position="3"/>
        <end position="126"/>
    </location>
</feature>
<dbReference type="Gene3D" id="3.20.20.60">
    <property type="entry name" value="Phosphoenolpyruvate-binding domains"/>
    <property type="match status" value="1"/>
</dbReference>
<dbReference type="Pfam" id="PF05524">
    <property type="entry name" value="PEP-utilisers_N"/>
    <property type="match status" value="1"/>
</dbReference>
<dbReference type="SUPFAM" id="SSF52009">
    <property type="entry name" value="Phosphohistidine domain"/>
    <property type="match status" value="1"/>
</dbReference>
<evidence type="ECO:0000256" key="16">
    <source>
        <dbReference type="ARBA" id="ARBA00033235"/>
    </source>
</evidence>
<evidence type="ECO:0000256" key="19">
    <source>
        <dbReference type="PIRSR" id="PIRSR000732-2"/>
    </source>
</evidence>
<protein>
    <recommendedName>
        <fullName evidence="7 17">Phosphoenolpyruvate-protein phosphotransferase</fullName>
        <ecNumber evidence="6 17">2.7.3.9</ecNumber>
    </recommendedName>
    <alternativeName>
        <fullName evidence="16 17">Phosphotransferase system, enzyme I</fullName>
    </alternativeName>
</protein>
<feature type="binding site" evidence="19">
    <location>
        <begin position="455"/>
        <end position="456"/>
    </location>
    <ligand>
        <name>phosphoenolpyruvate</name>
        <dbReference type="ChEBI" id="CHEBI:58702"/>
    </ligand>
</feature>
<dbReference type="AlphaFoldDB" id="A0A1I1TVL9"/>
<dbReference type="InterPro" id="IPR024692">
    <property type="entry name" value="PTS_EI"/>
</dbReference>
<organism evidence="24 25">
    <name type="scientific">Paenibacillus catalpae</name>
    <dbReference type="NCBI Taxonomy" id="1045775"/>
    <lineage>
        <taxon>Bacteria</taxon>
        <taxon>Bacillati</taxon>
        <taxon>Bacillota</taxon>
        <taxon>Bacilli</taxon>
        <taxon>Bacillales</taxon>
        <taxon>Paenibacillaceae</taxon>
        <taxon>Paenibacillus</taxon>
    </lineage>
</organism>
<evidence type="ECO:0000256" key="13">
    <source>
        <dbReference type="ARBA" id="ARBA00022723"/>
    </source>
</evidence>
<accession>A0A1I1TVL9</accession>
<dbReference type="SUPFAM" id="SSF51621">
    <property type="entry name" value="Phosphoenolpyruvate/pyruvate domain"/>
    <property type="match status" value="1"/>
</dbReference>
<comment type="function">
    <text evidence="3 17">General (non sugar-specific) component of the phosphoenolpyruvate-dependent sugar phosphotransferase system (sugar PTS). This major carbohydrate active-transport system catalyzes the phosphorylation of incoming sugar substrates concomitantly with their translocation across the cell membrane. Enzyme I transfers the phosphoryl group from phosphoenolpyruvate (PEP) to the phosphoryl carrier protein (HPr).</text>
</comment>
<sequence>MIQGIGASAGIAIGKSFVLPNWEWEFPEQRVDVADFAREFERVYEGIRTSKHEIEQIKDELREVVGSDETQIFDAHLAILDDPVFMNEIQGIIQRQYKAAEVAVKEAIDHFVTMFDLLDDEYMKERALDIKDVGNRLLKHLLGAPEITLPSDTQPFILIARELSPSQLAHINPNNVLGIVTLAGSSTSHSAIMARALGVPLVVGVEAKLEEPIQTGQSLIIDGTEGLLFIDPDDSLIDHYSELQGRQAEDRQRLNSIAGHRSVTPDGKVLGLAANISSLKELEVALSSGAHGVGLFRTEFLYMDRNRFPKEEEQFEVYKSVAEKLAGEPLIIRTLDIGGDKQLDYFNIPEEDNPFLGYRAIRISLDRKDLFKTQLRAILRASSFGQVKVMYPLISSVEEVRAANHILEEAKQELEREGLPYNAHIQVGIMIEVPAAVMLADLLAQEVDFFSIGTNDLVQFTLAVDRMNEEISYLYEPFHPAVLRMLKQTVEAAKRNQIKVGVCGELAGDLRALPIWLSLDVDELSMSSHSILQVKERLLSTRQEDSRSLLPQLLECRTCADIHEKLKQFMDSVDEKGAASAI</sequence>
<keyword evidence="14 17" id="KW-0418">Kinase</keyword>
<dbReference type="PROSITE" id="PS00742">
    <property type="entry name" value="PEP_ENZYMES_2"/>
    <property type="match status" value="1"/>
</dbReference>
<evidence type="ECO:0000256" key="20">
    <source>
        <dbReference type="PIRSR" id="PIRSR000732-3"/>
    </source>
</evidence>
<evidence type="ECO:0000256" key="5">
    <source>
        <dbReference type="ARBA" id="ARBA00007837"/>
    </source>
</evidence>
<feature type="binding site" evidence="20">
    <location>
        <position position="432"/>
    </location>
    <ligand>
        <name>Mg(2+)</name>
        <dbReference type="ChEBI" id="CHEBI:18420"/>
    </ligand>
</feature>
<evidence type="ECO:0000259" key="22">
    <source>
        <dbReference type="Pfam" id="PF02896"/>
    </source>
</evidence>
<evidence type="ECO:0000256" key="9">
    <source>
        <dbReference type="ARBA" id="ARBA00022490"/>
    </source>
</evidence>
<evidence type="ECO:0000256" key="8">
    <source>
        <dbReference type="ARBA" id="ARBA00022448"/>
    </source>
</evidence>
<evidence type="ECO:0000256" key="12">
    <source>
        <dbReference type="ARBA" id="ARBA00022683"/>
    </source>
</evidence>
<feature type="active site" description="Tele-phosphohistidine intermediate" evidence="18">
    <location>
        <position position="189"/>
    </location>
</feature>
<evidence type="ECO:0000313" key="25">
    <source>
        <dbReference type="Proteomes" id="UP000198855"/>
    </source>
</evidence>
<evidence type="ECO:0000256" key="18">
    <source>
        <dbReference type="PIRSR" id="PIRSR000732-1"/>
    </source>
</evidence>
<keyword evidence="9 17" id="KW-0963">Cytoplasm</keyword>
<evidence type="ECO:0000256" key="14">
    <source>
        <dbReference type="ARBA" id="ARBA00022777"/>
    </source>
</evidence>
<dbReference type="InterPro" id="IPR040442">
    <property type="entry name" value="Pyrv_kinase-like_dom_sf"/>
</dbReference>
<dbReference type="EC" id="2.7.3.9" evidence="6 17"/>
<keyword evidence="13 17" id="KW-0479">Metal-binding</keyword>
<dbReference type="GO" id="GO:0046872">
    <property type="term" value="F:metal ion binding"/>
    <property type="evidence" value="ECO:0007669"/>
    <property type="project" value="UniProtKB-KW"/>
</dbReference>
<evidence type="ECO:0000259" key="23">
    <source>
        <dbReference type="Pfam" id="PF05524"/>
    </source>
</evidence>
<feature type="binding site" evidence="19">
    <location>
        <position position="466"/>
    </location>
    <ligand>
        <name>phosphoenolpyruvate</name>
        <dbReference type="ChEBI" id="CHEBI:58702"/>
    </ligand>
</feature>
<evidence type="ECO:0000256" key="2">
    <source>
        <dbReference type="ARBA" id="ARBA00001946"/>
    </source>
</evidence>
<evidence type="ECO:0000256" key="4">
    <source>
        <dbReference type="ARBA" id="ARBA00004496"/>
    </source>
</evidence>
<dbReference type="PANTHER" id="PTHR46244">
    <property type="entry name" value="PHOSPHOENOLPYRUVATE-PROTEIN PHOSPHOTRANSFERASE"/>
    <property type="match status" value="1"/>
</dbReference>
<dbReference type="PANTHER" id="PTHR46244:SF3">
    <property type="entry name" value="PHOSPHOENOLPYRUVATE-PROTEIN PHOSPHOTRANSFERASE"/>
    <property type="match status" value="1"/>
</dbReference>